<dbReference type="PANTHER" id="PTHR10395">
    <property type="entry name" value="URICASE AND TRANSTHYRETIN-RELATED"/>
    <property type="match status" value="1"/>
</dbReference>
<evidence type="ECO:0000256" key="7">
    <source>
        <dbReference type="PIRSR" id="PIRSR600895-51"/>
    </source>
</evidence>
<dbReference type="EC" id="3.5.2.17" evidence="8"/>
<keyword evidence="5 8" id="KW-0659">Purine metabolism</keyword>
<accession>A0A5N3PB13</accession>
<dbReference type="NCBIfam" id="TIGR02962">
    <property type="entry name" value="hdxy_isourate"/>
    <property type="match status" value="1"/>
</dbReference>
<dbReference type="InterPro" id="IPR023419">
    <property type="entry name" value="Transthyretin_CS"/>
</dbReference>
<dbReference type="PRINTS" id="PR00189">
    <property type="entry name" value="TRNSTHYRETIN"/>
</dbReference>
<dbReference type="InterPro" id="IPR036817">
    <property type="entry name" value="Transthyretin/HIU_hydrolase_sf"/>
</dbReference>
<dbReference type="AlphaFoldDB" id="A0A5N3PB13"/>
<dbReference type="PANTHER" id="PTHR10395:SF7">
    <property type="entry name" value="5-HYDROXYISOURATE HYDROLASE"/>
    <property type="match status" value="1"/>
</dbReference>
<evidence type="ECO:0000313" key="10">
    <source>
        <dbReference type="EMBL" id="KAB0266952.1"/>
    </source>
</evidence>
<sequence length="116" mass="12763">MGRLSTHVLDTVMGRPASGVEIELFAVEGATRRSVARARTNADGRTDAPLLSGDTFQVGTYELVFHIGPYFRSTETAAEPSFLDFVPIRFSIAEPDGHYHVPLLVTPWSYSTYRGS</sequence>
<proteinExistence type="inferred from homology"/>
<dbReference type="Pfam" id="PF00576">
    <property type="entry name" value="Transthyretin"/>
    <property type="match status" value="1"/>
</dbReference>
<feature type="binding site" evidence="7">
    <location>
        <position position="45"/>
    </location>
    <ligand>
        <name>substrate</name>
    </ligand>
</feature>
<feature type="domain" description="Transthyretin/hydroxyisourate hydrolase" evidence="9">
    <location>
        <begin position="4"/>
        <end position="115"/>
    </location>
</feature>
<dbReference type="InterPro" id="IPR000895">
    <property type="entry name" value="Transthyretin/HIU_hydrolase"/>
</dbReference>
<dbReference type="FunFam" id="2.60.40.180:FF:000005">
    <property type="entry name" value="5-hydroxyisourate hydrolase"/>
    <property type="match status" value="1"/>
</dbReference>
<dbReference type="Proteomes" id="UP000325684">
    <property type="component" value="Unassembled WGS sequence"/>
</dbReference>
<dbReference type="InterPro" id="IPR014306">
    <property type="entry name" value="Hydroxyisourate_hydrolase"/>
</dbReference>
<organism evidence="10 11">
    <name type="scientific">Microvirga brassicacearum</name>
    <dbReference type="NCBI Taxonomy" id="2580413"/>
    <lineage>
        <taxon>Bacteria</taxon>
        <taxon>Pseudomonadati</taxon>
        <taxon>Pseudomonadota</taxon>
        <taxon>Alphaproteobacteria</taxon>
        <taxon>Hyphomicrobiales</taxon>
        <taxon>Methylobacteriaceae</taxon>
        <taxon>Microvirga</taxon>
    </lineage>
</organism>
<evidence type="ECO:0000256" key="6">
    <source>
        <dbReference type="ARBA" id="ARBA00022801"/>
    </source>
</evidence>
<dbReference type="InterPro" id="IPR023416">
    <property type="entry name" value="Transthyretin/HIU_hydrolase_d"/>
</dbReference>
<gene>
    <name evidence="10" type="primary">uraH</name>
    <name evidence="10" type="ORF">FEZ63_10950</name>
</gene>
<comment type="caution">
    <text evidence="10">The sequence shown here is derived from an EMBL/GenBank/DDBJ whole genome shotgun (WGS) entry which is preliminary data.</text>
</comment>
<dbReference type="OrthoDB" id="9800909at2"/>
<dbReference type="GO" id="GO:0006144">
    <property type="term" value="P:purine nucleobase metabolic process"/>
    <property type="evidence" value="ECO:0007669"/>
    <property type="project" value="UniProtKB-KW"/>
</dbReference>
<feature type="binding site" evidence="7">
    <location>
        <position position="113"/>
    </location>
    <ligand>
        <name>substrate</name>
    </ligand>
</feature>
<evidence type="ECO:0000259" key="9">
    <source>
        <dbReference type="Pfam" id="PF00576"/>
    </source>
</evidence>
<feature type="binding site" evidence="7">
    <location>
        <position position="7"/>
    </location>
    <ligand>
        <name>substrate</name>
    </ligand>
</feature>
<evidence type="ECO:0000256" key="5">
    <source>
        <dbReference type="ARBA" id="ARBA00022631"/>
    </source>
</evidence>
<dbReference type="PROSITE" id="PS00769">
    <property type="entry name" value="TRANSTHYRETIN_2"/>
    <property type="match status" value="1"/>
</dbReference>
<dbReference type="PROSITE" id="PS00768">
    <property type="entry name" value="TRANSTHYRETIN_1"/>
    <property type="match status" value="1"/>
</dbReference>
<dbReference type="CDD" id="cd05822">
    <property type="entry name" value="TLP_HIUase"/>
    <property type="match status" value="1"/>
</dbReference>
<dbReference type="Gene3D" id="2.60.40.180">
    <property type="entry name" value="Transthyretin/hydroxyisourate hydrolase domain"/>
    <property type="match status" value="1"/>
</dbReference>
<dbReference type="RefSeq" id="WP_150944274.1">
    <property type="nucleotide sequence ID" value="NZ_VCMV01000014.1"/>
</dbReference>
<evidence type="ECO:0000256" key="4">
    <source>
        <dbReference type="ARBA" id="ARBA00011881"/>
    </source>
</evidence>
<evidence type="ECO:0000256" key="8">
    <source>
        <dbReference type="RuleBase" id="RU361270"/>
    </source>
</evidence>
<evidence type="ECO:0000256" key="2">
    <source>
        <dbReference type="ARBA" id="ARBA00002704"/>
    </source>
</evidence>
<dbReference type="SUPFAM" id="SSF49472">
    <property type="entry name" value="Transthyretin (synonym: prealbumin)"/>
    <property type="match status" value="1"/>
</dbReference>
<evidence type="ECO:0000313" key="11">
    <source>
        <dbReference type="Proteomes" id="UP000325684"/>
    </source>
</evidence>
<comment type="similarity">
    <text evidence="3 8">Belongs to the transthyretin family. 5-hydroxyisourate hydrolase subfamily.</text>
</comment>
<evidence type="ECO:0000256" key="3">
    <source>
        <dbReference type="ARBA" id="ARBA00009850"/>
    </source>
</evidence>
<reference evidence="10 11" key="1">
    <citation type="journal article" date="2019" name="Microorganisms">
        <title>Genome Insights into the Novel Species Microvirga brassicacearum, a Rapeseed Endophyte with Biotechnological Potential.</title>
        <authorList>
            <person name="Jimenez-Gomez A."/>
            <person name="Saati-Santamaria Z."/>
            <person name="Igual J.M."/>
            <person name="Rivas R."/>
            <person name="Mateos P.F."/>
            <person name="Garcia-Fraile P."/>
        </authorList>
    </citation>
    <scope>NUCLEOTIDE SEQUENCE [LARGE SCALE GENOMIC DNA]</scope>
    <source>
        <strain evidence="10 11">CDVBN77</strain>
    </source>
</reference>
<name>A0A5N3PB13_9HYPH</name>
<comment type="subunit">
    <text evidence="4 8">Homotetramer.</text>
</comment>
<comment type="catalytic activity">
    <reaction evidence="1 8">
        <text>5-hydroxyisourate + H2O = 5-hydroxy-2-oxo-4-ureido-2,5-dihydro-1H-imidazole-5-carboxylate + H(+)</text>
        <dbReference type="Rhea" id="RHEA:23736"/>
        <dbReference type="ChEBI" id="CHEBI:15377"/>
        <dbReference type="ChEBI" id="CHEBI:15378"/>
        <dbReference type="ChEBI" id="CHEBI:18072"/>
        <dbReference type="ChEBI" id="CHEBI:58639"/>
        <dbReference type="EC" id="3.5.2.17"/>
    </reaction>
</comment>
<comment type="function">
    <text evidence="2">Catalyzes the hydrolysis of 5-hydroxyisourate (HIU) to 2-oxo-4-hydroxy-4-carboxy-5-ureidoimidazoline (OHCU).</text>
</comment>
<dbReference type="InterPro" id="IPR023418">
    <property type="entry name" value="Thyroxine_BS"/>
</dbReference>
<dbReference type="EMBL" id="VCMV01000014">
    <property type="protein sequence ID" value="KAB0266952.1"/>
    <property type="molecule type" value="Genomic_DNA"/>
</dbReference>
<keyword evidence="11" id="KW-1185">Reference proteome</keyword>
<evidence type="ECO:0000256" key="1">
    <source>
        <dbReference type="ARBA" id="ARBA00001043"/>
    </source>
</evidence>
<protein>
    <recommendedName>
        <fullName evidence="8">5-hydroxyisourate hydrolase</fullName>
        <shortName evidence="8">HIU hydrolase</shortName>
        <shortName evidence="8">HIUHase</shortName>
        <ecNumber evidence="8">3.5.2.17</ecNumber>
    </recommendedName>
</protein>
<dbReference type="GO" id="GO:0033971">
    <property type="term" value="F:hydroxyisourate hydrolase activity"/>
    <property type="evidence" value="ECO:0007669"/>
    <property type="project" value="UniProtKB-EC"/>
</dbReference>
<keyword evidence="6 8" id="KW-0378">Hydrolase</keyword>